<proteinExistence type="predicted"/>
<organism evidence="3 4">
    <name type="scientific">Mycena rosella</name>
    <name type="common">Pink bonnet</name>
    <name type="synonym">Agaricus rosellus</name>
    <dbReference type="NCBI Taxonomy" id="1033263"/>
    <lineage>
        <taxon>Eukaryota</taxon>
        <taxon>Fungi</taxon>
        <taxon>Dikarya</taxon>
        <taxon>Basidiomycota</taxon>
        <taxon>Agaricomycotina</taxon>
        <taxon>Agaricomycetes</taxon>
        <taxon>Agaricomycetidae</taxon>
        <taxon>Agaricales</taxon>
        <taxon>Marasmiineae</taxon>
        <taxon>Mycenaceae</taxon>
        <taxon>Mycena</taxon>
    </lineage>
</organism>
<comment type="caution">
    <text evidence="3">The sequence shown here is derived from an EMBL/GenBank/DDBJ whole genome shotgun (WGS) entry which is preliminary data.</text>
</comment>
<evidence type="ECO:0000313" key="4">
    <source>
        <dbReference type="Proteomes" id="UP001221757"/>
    </source>
</evidence>
<dbReference type="EMBL" id="JARKIE010000197">
    <property type="protein sequence ID" value="KAJ7668116.1"/>
    <property type="molecule type" value="Genomic_DNA"/>
</dbReference>
<dbReference type="InterPro" id="IPR056884">
    <property type="entry name" value="NPHP3-like_N"/>
</dbReference>
<feature type="domain" description="Nephrocystin 3-like N-terminal" evidence="2">
    <location>
        <begin position="12"/>
        <end position="71"/>
    </location>
</feature>
<dbReference type="PANTHER" id="PTHR10039:SF14">
    <property type="entry name" value="NACHT DOMAIN-CONTAINING PROTEIN"/>
    <property type="match status" value="1"/>
</dbReference>
<protein>
    <recommendedName>
        <fullName evidence="2">Nephrocystin 3-like N-terminal domain-containing protein</fullName>
    </recommendedName>
</protein>
<evidence type="ECO:0000259" key="2">
    <source>
        <dbReference type="Pfam" id="PF24883"/>
    </source>
</evidence>
<reference evidence="3" key="1">
    <citation type="submission" date="2023-03" db="EMBL/GenBank/DDBJ databases">
        <title>Massive genome expansion in bonnet fungi (Mycena s.s.) driven by repeated elements and novel gene families across ecological guilds.</title>
        <authorList>
            <consortium name="Lawrence Berkeley National Laboratory"/>
            <person name="Harder C.B."/>
            <person name="Miyauchi S."/>
            <person name="Viragh M."/>
            <person name="Kuo A."/>
            <person name="Thoen E."/>
            <person name="Andreopoulos B."/>
            <person name="Lu D."/>
            <person name="Skrede I."/>
            <person name="Drula E."/>
            <person name="Henrissat B."/>
            <person name="Morin E."/>
            <person name="Kohler A."/>
            <person name="Barry K."/>
            <person name="LaButti K."/>
            <person name="Morin E."/>
            <person name="Salamov A."/>
            <person name="Lipzen A."/>
            <person name="Mereny Z."/>
            <person name="Hegedus B."/>
            <person name="Baldrian P."/>
            <person name="Stursova M."/>
            <person name="Weitz H."/>
            <person name="Taylor A."/>
            <person name="Grigoriev I.V."/>
            <person name="Nagy L.G."/>
            <person name="Martin F."/>
            <person name="Kauserud H."/>
        </authorList>
    </citation>
    <scope>NUCLEOTIDE SEQUENCE</scope>
    <source>
        <strain evidence="3">CBHHK067</strain>
    </source>
</reference>
<accession>A0AAD7CWU4</accession>
<gene>
    <name evidence="3" type="ORF">B0H17DRAFT_908425</name>
</gene>
<evidence type="ECO:0000313" key="3">
    <source>
        <dbReference type="EMBL" id="KAJ7668116.1"/>
    </source>
</evidence>
<evidence type="ECO:0000256" key="1">
    <source>
        <dbReference type="ARBA" id="ARBA00022737"/>
    </source>
</evidence>
<sequence length="156" mass="17810">DPSIVGRDMNVQLRKLIVEPCRLPQCIAAPILLIDGLDECENGGAQLEILRLIVSTAHDSSIRLRFLIASRPEAHIRESFEEGSFPGLYDSVNIEQSFEDIHTYYLRAEFTRIHREHRYTMGNTPTPWPSTEILNNLVEKSSGYFVYASTIIKFID</sequence>
<dbReference type="AlphaFoldDB" id="A0AAD7CWU4"/>
<feature type="non-terminal residue" evidence="3">
    <location>
        <position position="1"/>
    </location>
</feature>
<feature type="non-terminal residue" evidence="3">
    <location>
        <position position="156"/>
    </location>
</feature>
<name>A0AAD7CWU4_MYCRO</name>
<keyword evidence="4" id="KW-1185">Reference proteome</keyword>
<dbReference type="PANTHER" id="PTHR10039">
    <property type="entry name" value="AMELOGENIN"/>
    <property type="match status" value="1"/>
</dbReference>
<dbReference type="Pfam" id="PF24883">
    <property type="entry name" value="NPHP3_N"/>
    <property type="match status" value="1"/>
</dbReference>
<keyword evidence="1" id="KW-0677">Repeat</keyword>
<dbReference type="Proteomes" id="UP001221757">
    <property type="component" value="Unassembled WGS sequence"/>
</dbReference>